<proteinExistence type="predicted"/>
<dbReference type="EMBL" id="QRDZ01000032">
    <property type="protein sequence ID" value="RED59086.1"/>
    <property type="molecule type" value="Genomic_DNA"/>
</dbReference>
<keyword evidence="5" id="KW-1185">Reference proteome</keyword>
<reference evidence="4 5" key="1">
    <citation type="submission" date="2018-07" db="EMBL/GenBank/DDBJ databases">
        <title>Genomic Encyclopedia of Type Strains, Phase III (KMG-III): the genomes of soil and plant-associated and newly described type strains.</title>
        <authorList>
            <person name="Whitman W."/>
        </authorList>
    </citation>
    <scope>NUCLEOTIDE SEQUENCE [LARGE SCALE GENOMIC DNA]</scope>
    <source>
        <strain evidence="4 5">CECT 7287</strain>
    </source>
</reference>
<protein>
    <submittedName>
        <fullName evidence="4">TetR family transcriptional regulator</fullName>
    </submittedName>
</protein>
<dbReference type="AlphaFoldDB" id="A0A3D9ICY9"/>
<dbReference type="InterPro" id="IPR036271">
    <property type="entry name" value="Tet_transcr_reg_TetR-rel_C_sf"/>
</dbReference>
<dbReference type="GO" id="GO:0006355">
    <property type="term" value="P:regulation of DNA-templated transcription"/>
    <property type="evidence" value="ECO:0007669"/>
    <property type="project" value="UniProtKB-ARBA"/>
</dbReference>
<dbReference type="Gene3D" id="1.10.357.10">
    <property type="entry name" value="Tetracycline Repressor, domain 2"/>
    <property type="match status" value="1"/>
</dbReference>
<comment type="caution">
    <text evidence="4">The sequence shown here is derived from an EMBL/GenBank/DDBJ whole genome shotgun (WGS) entry which is preliminary data.</text>
</comment>
<dbReference type="SUPFAM" id="SSF46689">
    <property type="entry name" value="Homeodomain-like"/>
    <property type="match status" value="1"/>
</dbReference>
<dbReference type="PANTHER" id="PTHR30055:SF222">
    <property type="entry name" value="REGULATORY PROTEIN"/>
    <property type="match status" value="1"/>
</dbReference>
<dbReference type="InterPro" id="IPR001647">
    <property type="entry name" value="HTH_TetR"/>
</dbReference>
<dbReference type="SUPFAM" id="SSF48498">
    <property type="entry name" value="Tetracyclin repressor-like, C-terminal domain"/>
    <property type="match status" value="1"/>
</dbReference>
<sequence>MTTRNLFNEILAVKSAQRTEKQQRIVEAAIRLFAEKGYSNTSTAEIAKAADVSEASIFKQYGTKDKLLLSLVVPYIKEMFPFEADETMNQVFSSAYSDFEAFLRALLKNRIAFITENRDIFLVLIKEIIYKEELKNELFPYIAEVAATRLTKIVELFQERDELADMPTRSILKLLFTVIGGFVASRFVLLNRESIDDEEVEDVVRMVLDGIRKLPAKNS</sequence>
<dbReference type="RefSeq" id="WP_116064342.1">
    <property type="nucleotide sequence ID" value="NZ_QRDZ01000032.1"/>
</dbReference>
<evidence type="ECO:0000259" key="3">
    <source>
        <dbReference type="PROSITE" id="PS50977"/>
    </source>
</evidence>
<name>A0A3D9ICY9_9BACL</name>
<accession>A0A3D9ICY9</accession>
<feature type="DNA-binding region" description="H-T-H motif" evidence="2">
    <location>
        <begin position="42"/>
        <end position="61"/>
    </location>
</feature>
<feature type="domain" description="HTH tetR-type" evidence="3">
    <location>
        <begin position="19"/>
        <end position="79"/>
    </location>
</feature>
<dbReference type="PRINTS" id="PR00455">
    <property type="entry name" value="HTHTETR"/>
</dbReference>
<evidence type="ECO:0000256" key="2">
    <source>
        <dbReference type="PROSITE-ProRule" id="PRU00335"/>
    </source>
</evidence>
<dbReference type="Pfam" id="PF00440">
    <property type="entry name" value="TetR_N"/>
    <property type="match status" value="1"/>
</dbReference>
<dbReference type="PROSITE" id="PS50977">
    <property type="entry name" value="HTH_TETR_2"/>
    <property type="match status" value="1"/>
</dbReference>
<gene>
    <name evidence="4" type="ORF">DFP98_1327</name>
</gene>
<evidence type="ECO:0000313" key="5">
    <source>
        <dbReference type="Proteomes" id="UP000256977"/>
    </source>
</evidence>
<organism evidence="4 5">
    <name type="scientific">Cohnella phaseoli</name>
    <dbReference type="NCBI Taxonomy" id="456490"/>
    <lineage>
        <taxon>Bacteria</taxon>
        <taxon>Bacillati</taxon>
        <taxon>Bacillota</taxon>
        <taxon>Bacilli</taxon>
        <taxon>Bacillales</taxon>
        <taxon>Paenibacillaceae</taxon>
        <taxon>Cohnella</taxon>
    </lineage>
</organism>
<evidence type="ECO:0000313" key="4">
    <source>
        <dbReference type="EMBL" id="RED59086.1"/>
    </source>
</evidence>
<dbReference type="Proteomes" id="UP000256977">
    <property type="component" value="Unassembled WGS sequence"/>
</dbReference>
<dbReference type="OrthoDB" id="9780824at2"/>
<dbReference type="InterPro" id="IPR009057">
    <property type="entry name" value="Homeodomain-like_sf"/>
</dbReference>
<dbReference type="InterPro" id="IPR050109">
    <property type="entry name" value="HTH-type_TetR-like_transc_reg"/>
</dbReference>
<keyword evidence="1 2" id="KW-0238">DNA-binding</keyword>
<dbReference type="GO" id="GO:0003677">
    <property type="term" value="F:DNA binding"/>
    <property type="evidence" value="ECO:0007669"/>
    <property type="project" value="UniProtKB-UniRule"/>
</dbReference>
<evidence type="ECO:0000256" key="1">
    <source>
        <dbReference type="ARBA" id="ARBA00023125"/>
    </source>
</evidence>
<dbReference type="PANTHER" id="PTHR30055">
    <property type="entry name" value="HTH-TYPE TRANSCRIPTIONAL REGULATOR RUTR"/>
    <property type="match status" value="1"/>
</dbReference>